<dbReference type="AlphaFoldDB" id="A0A9P5X6L8"/>
<name>A0A9P5X6L8_9AGAR</name>
<dbReference type="EMBL" id="MU151384">
    <property type="protein sequence ID" value="KAF9444327.1"/>
    <property type="molecule type" value="Genomic_DNA"/>
</dbReference>
<evidence type="ECO:0000313" key="1">
    <source>
        <dbReference type="EMBL" id="KAF9444327.1"/>
    </source>
</evidence>
<accession>A0A9P5X6L8</accession>
<comment type="caution">
    <text evidence="1">The sequence shown here is derived from an EMBL/GenBank/DDBJ whole genome shotgun (WGS) entry which is preliminary data.</text>
</comment>
<dbReference type="Proteomes" id="UP000807342">
    <property type="component" value="Unassembled WGS sequence"/>
</dbReference>
<dbReference type="OrthoDB" id="3252135at2759"/>
<proteinExistence type="predicted"/>
<sequence>MPEICGLQDTSHQLSKNSIFSTFSNIAQSTDINTISISITTATTFRSKQHNLANAFTAKSLEEDHLDWEGELKIKEQFVVSGWQAGSVYVKHPLGAIWEYGQKHFYPFIGLDFITLSVAPQDKWTTTLCGIQMVVPVTLVMDPWIQSGFGPRWSLLEIQ</sequence>
<gene>
    <name evidence="1" type="ORF">P691DRAFT_786843</name>
</gene>
<keyword evidence="2" id="KW-1185">Reference proteome</keyword>
<reference evidence="1" key="1">
    <citation type="submission" date="2020-11" db="EMBL/GenBank/DDBJ databases">
        <authorList>
            <consortium name="DOE Joint Genome Institute"/>
            <person name="Ahrendt S."/>
            <person name="Riley R."/>
            <person name="Andreopoulos W."/>
            <person name="Labutti K."/>
            <person name="Pangilinan J."/>
            <person name="Ruiz-Duenas F.J."/>
            <person name="Barrasa J.M."/>
            <person name="Sanchez-Garcia M."/>
            <person name="Camarero S."/>
            <person name="Miyauchi S."/>
            <person name="Serrano A."/>
            <person name="Linde D."/>
            <person name="Babiker R."/>
            <person name="Drula E."/>
            <person name="Ayuso-Fernandez I."/>
            <person name="Pacheco R."/>
            <person name="Padilla G."/>
            <person name="Ferreira P."/>
            <person name="Barriuso J."/>
            <person name="Kellner H."/>
            <person name="Castanera R."/>
            <person name="Alfaro M."/>
            <person name="Ramirez L."/>
            <person name="Pisabarro A.G."/>
            <person name="Kuo A."/>
            <person name="Tritt A."/>
            <person name="Lipzen A."/>
            <person name="He G."/>
            <person name="Yan M."/>
            <person name="Ng V."/>
            <person name="Cullen D."/>
            <person name="Martin F."/>
            <person name="Rosso M.-N."/>
            <person name="Henrissat B."/>
            <person name="Hibbett D."/>
            <person name="Martinez A.T."/>
            <person name="Grigoriev I.V."/>
        </authorList>
    </citation>
    <scope>NUCLEOTIDE SEQUENCE</scope>
    <source>
        <strain evidence="1">MF-IS2</strain>
    </source>
</reference>
<protein>
    <submittedName>
        <fullName evidence="1">Uncharacterized protein</fullName>
    </submittedName>
</protein>
<organism evidence="1 2">
    <name type="scientific">Macrolepiota fuliginosa MF-IS2</name>
    <dbReference type="NCBI Taxonomy" id="1400762"/>
    <lineage>
        <taxon>Eukaryota</taxon>
        <taxon>Fungi</taxon>
        <taxon>Dikarya</taxon>
        <taxon>Basidiomycota</taxon>
        <taxon>Agaricomycotina</taxon>
        <taxon>Agaricomycetes</taxon>
        <taxon>Agaricomycetidae</taxon>
        <taxon>Agaricales</taxon>
        <taxon>Agaricineae</taxon>
        <taxon>Agaricaceae</taxon>
        <taxon>Macrolepiota</taxon>
    </lineage>
</organism>
<evidence type="ECO:0000313" key="2">
    <source>
        <dbReference type="Proteomes" id="UP000807342"/>
    </source>
</evidence>